<accession>A0A7M7T0W9</accession>
<dbReference type="PANTHER" id="PTHR45698:SF1">
    <property type="entry name" value="TRACE AMINE-ASSOCIATED RECEPTOR 13C-LIKE"/>
    <property type="match status" value="1"/>
</dbReference>
<dbReference type="Gene3D" id="1.20.1070.10">
    <property type="entry name" value="Rhodopsin 7-helix transmembrane proteins"/>
    <property type="match status" value="1"/>
</dbReference>
<dbReference type="RefSeq" id="XP_030845752.1">
    <property type="nucleotide sequence ID" value="XM_030989892.1"/>
</dbReference>
<dbReference type="PROSITE" id="PS00237">
    <property type="entry name" value="G_PROTEIN_RECEP_F1_1"/>
    <property type="match status" value="1"/>
</dbReference>
<keyword evidence="5" id="KW-0675">Receptor</keyword>
<keyword evidence="3 7" id="KW-1133">Transmembrane helix</keyword>
<feature type="transmembrane region" description="Helical" evidence="7">
    <location>
        <begin position="183"/>
        <end position="210"/>
    </location>
</feature>
<dbReference type="OrthoDB" id="6091802at2759"/>
<dbReference type="GO" id="GO:0004930">
    <property type="term" value="F:G protein-coupled receptor activity"/>
    <property type="evidence" value="ECO:0007669"/>
    <property type="project" value="UniProtKB-KW"/>
</dbReference>
<dbReference type="PROSITE" id="PS50262">
    <property type="entry name" value="G_PROTEIN_RECEP_F1_2"/>
    <property type="match status" value="1"/>
</dbReference>
<dbReference type="EnsemblMetazoa" id="XM_030989892">
    <property type="protein sequence ID" value="XP_030845752"/>
    <property type="gene ID" value="LOC115925865"/>
</dbReference>
<evidence type="ECO:0000313" key="10">
    <source>
        <dbReference type="Proteomes" id="UP000007110"/>
    </source>
</evidence>
<dbReference type="OMA" id="CRRSVRN"/>
<dbReference type="Proteomes" id="UP000007110">
    <property type="component" value="Unassembled WGS sequence"/>
</dbReference>
<dbReference type="GO" id="GO:0016020">
    <property type="term" value="C:membrane"/>
    <property type="evidence" value="ECO:0007669"/>
    <property type="project" value="UniProtKB-SubCell"/>
</dbReference>
<dbReference type="Pfam" id="PF00001">
    <property type="entry name" value="7tm_1"/>
    <property type="match status" value="1"/>
</dbReference>
<comment type="subcellular location">
    <subcellularLocation>
        <location evidence="1">Membrane</location>
    </subcellularLocation>
</comment>
<dbReference type="InterPro" id="IPR017452">
    <property type="entry name" value="GPCR_Rhodpsn_7TM"/>
</dbReference>
<protein>
    <recommendedName>
        <fullName evidence="8">G-protein coupled receptors family 1 profile domain-containing protein</fullName>
    </recommendedName>
</protein>
<reference evidence="9" key="2">
    <citation type="submission" date="2021-01" db="UniProtKB">
        <authorList>
            <consortium name="EnsemblMetazoa"/>
        </authorList>
    </citation>
    <scope>IDENTIFICATION</scope>
</reference>
<evidence type="ECO:0000256" key="7">
    <source>
        <dbReference type="SAM" id="Phobius"/>
    </source>
</evidence>
<evidence type="ECO:0000256" key="5">
    <source>
        <dbReference type="RuleBase" id="RU000688"/>
    </source>
</evidence>
<keyword evidence="4 7" id="KW-0472">Membrane</keyword>
<feature type="transmembrane region" description="Helical" evidence="7">
    <location>
        <begin position="103"/>
        <end position="127"/>
    </location>
</feature>
<keyword evidence="5" id="KW-0807">Transducer</keyword>
<dbReference type="PRINTS" id="PR00237">
    <property type="entry name" value="GPCRRHODOPSN"/>
</dbReference>
<feature type="transmembrane region" description="Helical" evidence="7">
    <location>
        <begin position="62"/>
        <end position="83"/>
    </location>
</feature>
<reference evidence="10" key="1">
    <citation type="submission" date="2015-02" db="EMBL/GenBank/DDBJ databases">
        <title>Genome sequencing for Strongylocentrotus purpuratus.</title>
        <authorList>
            <person name="Murali S."/>
            <person name="Liu Y."/>
            <person name="Vee V."/>
            <person name="English A."/>
            <person name="Wang M."/>
            <person name="Skinner E."/>
            <person name="Han Y."/>
            <person name="Muzny D.M."/>
            <person name="Worley K.C."/>
            <person name="Gibbs R.A."/>
        </authorList>
    </citation>
    <scope>NUCLEOTIDE SEQUENCE</scope>
</reference>
<dbReference type="CDD" id="cd00637">
    <property type="entry name" value="7tm_classA_rhodopsin-like"/>
    <property type="match status" value="1"/>
</dbReference>
<evidence type="ECO:0000313" key="9">
    <source>
        <dbReference type="EnsemblMetazoa" id="XP_030845752"/>
    </source>
</evidence>
<keyword evidence="2 5" id="KW-0812">Transmembrane</keyword>
<dbReference type="AlphaFoldDB" id="A0A7M7T0W9"/>
<comment type="similarity">
    <text evidence="5">Belongs to the G-protein coupled receptor 1 family.</text>
</comment>
<feature type="transmembrane region" description="Helical" evidence="7">
    <location>
        <begin position="148"/>
        <end position="171"/>
    </location>
</feature>
<organism evidence="9 10">
    <name type="scientific">Strongylocentrotus purpuratus</name>
    <name type="common">Purple sea urchin</name>
    <dbReference type="NCBI Taxonomy" id="7668"/>
    <lineage>
        <taxon>Eukaryota</taxon>
        <taxon>Metazoa</taxon>
        <taxon>Echinodermata</taxon>
        <taxon>Eleutherozoa</taxon>
        <taxon>Echinozoa</taxon>
        <taxon>Echinoidea</taxon>
        <taxon>Euechinoidea</taxon>
        <taxon>Echinacea</taxon>
        <taxon>Camarodonta</taxon>
        <taxon>Echinidea</taxon>
        <taxon>Strongylocentrotidae</taxon>
        <taxon>Strongylocentrotus</taxon>
    </lineage>
</organism>
<dbReference type="PANTHER" id="PTHR45698">
    <property type="entry name" value="TRACE AMINE-ASSOCIATED RECEPTOR 19N-RELATED"/>
    <property type="match status" value="1"/>
</dbReference>
<feature type="transmembrane region" description="Helical" evidence="7">
    <location>
        <begin position="27"/>
        <end position="50"/>
    </location>
</feature>
<dbReference type="KEGG" id="spu:115925865"/>
<feature type="domain" description="G-protein coupled receptors family 1 profile" evidence="8">
    <location>
        <begin position="42"/>
        <end position="352"/>
    </location>
</feature>
<evidence type="ECO:0000256" key="3">
    <source>
        <dbReference type="ARBA" id="ARBA00022989"/>
    </source>
</evidence>
<evidence type="ECO:0000256" key="2">
    <source>
        <dbReference type="ARBA" id="ARBA00022692"/>
    </source>
</evidence>
<feature type="transmembrane region" description="Helical" evidence="7">
    <location>
        <begin position="338"/>
        <end position="356"/>
    </location>
</feature>
<name>A0A7M7T0W9_STRPU</name>
<dbReference type="SUPFAM" id="SSF81321">
    <property type="entry name" value="Family A G protein-coupled receptor-like"/>
    <property type="match status" value="1"/>
</dbReference>
<proteinExistence type="inferred from homology"/>
<dbReference type="GeneID" id="115925865"/>
<sequence>MKESLLLNNNKSVFPTVQEDLDESVSWAQVCQILIGIIGVFGNLTSVIVLCRRSVRNNTNLLIVNQAVVDCLASALLMAATLSDIGGIRSSEKTVLGAIIYCNLWNSLILVFGCFTVSTFNMVALSIERYLAVVHPIWYSRNFKKRALGFFIASTWVFGPVFQVLNVILHYDASGGQCHFEGSIILVLLFFWEYFIPVCIMTYSFAAIILKFRKLNKVAIERGTGQLHRSVIFQIPKTSVADRSSARQDNRGHCEEPEAYRVGAATIDCENKNVVETGNTTRLHLQVPNTDRTRSQEQIEAGEESKCSTTKSHIRSAQKKPPAVKNGAKLQRRNTTRVLLAMYLLYLICWSPNQWMFLSYSLGVKIDFFSSCCLILDTLRRYMRNWQASKEGVAIVQMGGEEGVTSLSVEALSSSRLILPIL</sequence>
<evidence type="ECO:0000256" key="4">
    <source>
        <dbReference type="ARBA" id="ARBA00023136"/>
    </source>
</evidence>
<dbReference type="InterPro" id="IPR000276">
    <property type="entry name" value="GPCR_Rhodpsn"/>
</dbReference>
<keyword evidence="10" id="KW-1185">Reference proteome</keyword>
<dbReference type="InParanoid" id="A0A7M7T0W9"/>
<evidence type="ECO:0000259" key="8">
    <source>
        <dbReference type="PROSITE" id="PS50262"/>
    </source>
</evidence>
<evidence type="ECO:0000256" key="6">
    <source>
        <dbReference type="SAM" id="MobiDB-lite"/>
    </source>
</evidence>
<evidence type="ECO:0000256" key="1">
    <source>
        <dbReference type="ARBA" id="ARBA00004370"/>
    </source>
</evidence>
<feature type="region of interest" description="Disordered" evidence="6">
    <location>
        <begin position="289"/>
        <end position="328"/>
    </location>
</feature>
<keyword evidence="5" id="KW-0297">G-protein coupled receptor</keyword>